<evidence type="ECO:0000313" key="2">
    <source>
        <dbReference type="EMBL" id="KAF4458523.1"/>
    </source>
</evidence>
<feature type="region of interest" description="Disordered" evidence="1">
    <location>
        <begin position="42"/>
        <end position="116"/>
    </location>
</feature>
<feature type="compositionally biased region" description="Low complexity" evidence="1">
    <location>
        <begin position="7"/>
        <end position="20"/>
    </location>
</feature>
<evidence type="ECO:0000313" key="3">
    <source>
        <dbReference type="Proteomes" id="UP000554235"/>
    </source>
</evidence>
<accession>A0A8H4P5Y7</accession>
<feature type="region of interest" description="Disordered" evidence="1">
    <location>
        <begin position="1"/>
        <end position="25"/>
    </location>
</feature>
<gene>
    <name evidence="2" type="ORF">FALBO_14742</name>
</gene>
<reference evidence="2 3" key="1">
    <citation type="submission" date="2020-01" db="EMBL/GenBank/DDBJ databases">
        <title>Identification and distribution of gene clusters putatively required for synthesis of sphingolipid metabolism inhibitors in phylogenetically diverse species of the filamentous fungus Fusarium.</title>
        <authorList>
            <person name="Kim H.-S."/>
            <person name="Busman M."/>
            <person name="Brown D.W."/>
            <person name="Divon H."/>
            <person name="Uhlig S."/>
            <person name="Proctor R.H."/>
        </authorList>
    </citation>
    <scope>NUCLEOTIDE SEQUENCE [LARGE SCALE GENOMIC DNA]</scope>
    <source>
        <strain evidence="2 3">NRRL 20459</strain>
    </source>
</reference>
<feature type="compositionally biased region" description="Basic and acidic residues" evidence="1">
    <location>
        <begin position="77"/>
        <end position="99"/>
    </location>
</feature>
<dbReference type="OrthoDB" id="4694955at2759"/>
<protein>
    <submittedName>
        <fullName evidence="2">Uncharacterized protein</fullName>
    </submittedName>
</protein>
<feature type="compositionally biased region" description="Polar residues" evidence="1">
    <location>
        <begin position="64"/>
        <end position="75"/>
    </location>
</feature>
<sequence length="293" mass="33947">MAQNIESIGSMSQSSQTSSSVHPIPEGIMFNNIFRIGPNRFSEPRRCLREPPPDAVPQTKDDNSISTDTLSQSPSFDRPETASKEVTDQQQESRREKQRDRRRAKRQKRRVERYLSSQAASEFTQPIIPLPESKYPNHHEVDDQEFAMLSVLLVAGARPEDQRYLHHTPLATVDYPFEGTANHITIDTQEYISGSIQMKEREIMFLRQQYWKLQPVVERWRTESKALGGKQHKLGKGSAEWNSNQINDVIPFMHKYHGLKAGLPVLLDLIRRREEEVQAMKRRLMLAQKTRDE</sequence>
<feature type="compositionally biased region" description="Basic and acidic residues" evidence="1">
    <location>
        <begin position="42"/>
        <end position="52"/>
    </location>
</feature>
<comment type="caution">
    <text evidence="2">The sequence shown here is derived from an EMBL/GenBank/DDBJ whole genome shotgun (WGS) entry which is preliminary data.</text>
</comment>
<dbReference type="Proteomes" id="UP000554235">
    <property type="component" value="Unassembled WGS sequence"/>
</dbReference>
<dbReference type="AlphaFoldDB" id="A0A8H4P5Y7"/>
<evidence type="ECO:0000256" key="1">
    <source>
        <dbReference type="SAM" id="MobiDB-lite"/>
    </source>
</evidence>
<feature type="compositionally biased region" description="Basic residues" evidence="1">
    <location>
        <begin position="100"/>
        <end position="111"/>
    </location>
</feature>
<keyword evidence="3" id="KW-1185">Reference proteome</keyword>
<dbReference type="EMBL" id="JAADYS010002435">
    <property type="protein sequence ID" value="KAF4458523.1"/>
    <property type="molecule type" value="Genomic_DNA"/>
</dbReference>
<name>A0A8H4P5Y7_9HYPO</name>
<organism evidence="2 3">
    <name type="scientific">Fusarium albosuccineum</name>
    <dbReference type="NCBI Taxonomy" id="1237068"/>
    <lineage>
        <taxon>Eukaryota</taxon>
        <taxon>Fungi</taxon>
        <taxon>Dikarya</taxon>
        <taxon>Ascomycota</taxon>
        <taxon>Pezizomycotina</taxon>
        <taxon>Sordariomycetes</taxon>
        <taxon>Hypocreomycetidae</taxon>
        <taxon>Hypocreales</taxon>
        <taxon>Nectriaceae</taxon>
        <taxon>Fusarium</taxon>
        <taxon>Fusarium decemcellulare species complex</taxon>
    </lineage>
</organism>
<proteinExistence type="predicted"/>